<dbReference type="AlphaFoldDB" id="A0A3D8Q8G9"/>
<dbReference type="EMBL" id="PVWQ01000025">
    <property type="protein sequence ID" value="RDW57957.1"/>
    <property type="molecule type" value="Genomic_DNA"/>
</dbReference>
<evidence type="ECO:0000256" key="5">
    <source>
        <dbReference type="ARBA" id="ARBA00023002"/>
    </source>
</evidence>
<dbReference type="GO" id="GO:0050660">
    <property type="term" value="F:flavin adenine dinucleotide binding"/>
    <property type="evidence" value="ECO:0007669"/>
    <property type="project" value="InterPro"/>
</dbReference>
<evidence type="ECO:0000256" key="4">
    <source>
        <dbReference type="ARBA" id="ARBA00022827"/>
    </source>
</evidence>
<dbReference type="Proteomes" id="UP000256690">
    <property type="component" value="Unassembled WGS sequence"/>
</dbReference>
<comment type="cofactor">
    <cofactor evidence="1">
        <name>FAD</name>
        <dbReference type="ChEBI" id="CHEBI:57692"/>
    </cofactor>
</comment>
<keyword evidence="5" id="KW-0560">Oxidoreductase</keyword>
<dbReference type="PANTHER" id="PTHR10961">
    <property type="entry name" value="PEROXISOMAL SARCOSINE OXIDASE"/>
    <property type="match status" value="1"/>
</dbReference>
<dbReference type="RefSeq" id="XP_026598126.1">
    <property type="nucleotide sequence ID" value="XM_026753353.1"/>
</dbReference>
<dbReference type="GeneID" id="38121707"/>
<reference evidence="8 9" key="1">
    <citation type="journal article" date="2018" name="IMA Fungus">
        <title>IMA Genome-F 9: Draft genome sequence of Annulohypoxylon stygium, Aspergillus mulundensis, Berkeleyomyces basicola (syn. Thielaviopsis basicola), Ceratocystis smalleyi, two Cercospora beticola strains, Coleophoma cylindrospora, Fusarium fracticaudum, Phialophora cf. hyalina, and Morchella septimelata.</title>
        <authorList>
            <person name="Wingfield B.D."/>
            <person name="Bills G.F."/>
            <person name="Dong Y."/>
            <person name="Huang W."/>
            <person name="Nel W.J."/>
            <person name="Swalarsk-Parry B.S."/>
            <person name="Vaghefi N."/>
            <person name="Wilken P.M."/>
            <person name="An Z."/>
            <person name="de Beer Z.W."/>
            <person name="De Vos L."/>
            <person name="Chen L."/>
            <person name="Duong T.A."/>
            <person name="Gao Y."/>
            <person name="Hammerbacher A."/>
            <person name="Kikkert J.R."/>
            <person name="Li Y."/>
            <person name="Li H."/>
            <person name="Li K."/>
            <person name="Li Q."/>
            <person name="Liu X."/>
            <person name="Ma X."/>
            <person name="Naidoo K."/>
            <person name="Pethybridge S.J."/>
            <person name="Sun J."/>
            <person name="Steenkamp E.T."/>
            <person name="van der Nest M.A."/>
            <person name="van Wyk S."/>
            <person name="Wingfield M.J."/>
            <person name="Xiong C."/>
            <person name="Yue Q."/>
            <person name="Zhang X."/>
        </authorList>
    </citation>
    <scope>NUCLEOTIDE SEQUENCE [LARGE SCALE GENOMIC DNA]</scope>
    <source>
        <strain evidence="8 9">DSM 5745</strain>
    </source>
</reference>
<feature type="compositionally biased region" description="Basic and acidic residues" evidence="6">
    <location>
        <begin position="403"/>
        <end position="415"/>
    </location>
</feature>
<dbReference type="InterPro" id="IPR006076">
    <property type="entry name" value="FAD-dep_OxRdtase"/>
</dbReference>
<dbReference type="InterPro" id="IPR045170">
    <property type="entry name" value="MTOX"/>
</dbReference>
<sequence>MAHQLASEGYKNVVVLDRHMPPVPNGSSTDISRVIRFDYADTDYLDMALEAYRKWSQLPRYQGIYYQAPYILTGNTSAHGQAWIKKTTAALDKRQLLWAKIESAHDAKRMYPVLSGPLAAGPFNGYLQLQAGWADAGKAIAQLRDDCLELGVSFICGARGTVVGLEQTGKAVTAVRTLAGTVVNGDHFILTTGAWTSNLVPMYNSALATAQVVGYMQLTAAEMQKYKGLPIYANFATGWFNFPPHEETQMLKMAIHGWGYTHALSETDSEILNSKALSSPPLMPPRERANFTPLDGERRLREGLREMLPELGDRPFAKTALCWYTDTPSGDFIMDFHPDFENVFIGGGGSGHAFKFLPVLGDYLGRAWNRTLPPRLADKWRFHKEYEHRADAFLGDGSRGGPQRRELDTQERAKL</sequence>
<organism evidence="8 9">
    <name type="scientific">Aspergillus mulundensis</name>
    <dbReference type="NCBI Taxonomy" id="1810919"/>
    <lineage>
        <taxon>Eukaryota</taxon>
        <taxon>Fungi</taxon>
        <taxon>Dikarya</taxon>
        <taxon>Ascomycota</taxon>
        <taxon>Pezizomycotina</taxon>
        <taxon>Eurotiomycetes</taxon>
        <taxon>Eurotiomycetidae</taxon>
        <taxon>Eurotiales</taxon>
        <taxon>Aspergillaceae</taxon>
        <taxon>Aspergillus</taxon>
        <taxon>Aspergillus subgen. Nidulantes</taxon>
    </lineage>
</organism>
<keyword evidence="4" id="KW-0274">FAD</keyword>
<protein>
    <recommendedName>
        <fullName evidence="7">FAD dependent oxidoreductase domain-containing protein</fullName>
    </recommendedName>
</protein>
<dbReference type="Pfam" id="PF01266">
    <property type="entry name" value="DAO"/>
    <property type="match status" value="1"/>
</dbReference>
<dbReference type="SUPFAM" id="SSF54373">
    <property type="entry name" value="FAD-linked reductases, C-terminal domain"/>
    <property type="match status" value="1"/>
</dbReference>
<evidence type="ECO:0000256" key="3">
    <source>
        <dbReference type="ARBA" id="ARBA00022630"/>
    </source>
</evidence>
<dbReference type="STRING" id="1810919.A0A3D8Q8G9"/>
<keyword evidence="9" id="KW-1185">Reference proteome</keyword>
<dbReference type="GO" id="GO:0050031">
    <property type="term" value="F:L-pipecolate oxidase activity"/>
    <property type="evidence" value="ECO:0007669"/>
    <property type="project" value="TreeGrafter"/>
</dbReference>
<gene>
    <name evidence="8" type="ORF">DSM5745_11337</name>
</gene>
<accession>A0A3D8Q8G9</accession>
<dbReference type="PANTHER" id="PTHR10961:SF45">
    <property type="entry name" value="FAD DEPENDENT OXIDOREDUCTASE DOMAIN-CONTAINING PROTEIN-RELATED"/>
    <property type="match status" value="1"/>
</dbReference>
<evidence type="ECO:0000256" key="6">
    <source>
        <dbReference type="SAM" id="MobiDB-lite"/>
    </source>
</evidence>
<proteinExistence type="inferred from homology"/>
<feature type="region of interest" description="Disordered" evidence="6">
    <location>
        <begin position="393"/>
        <end position="415"/>
    </location>
</feature>
<evidence type="ECO:0000313" key="9">
    <source>
        <dbReference type="Proteomes" id="UP000256690"/>
    </source>
</evidence>
<dbReference type="GO" id="GO:0008115">
    <property type="term" value="F:sarcosine oxidase activity"/>
    <property type="evidence" value="ECO:0007669"/>
    <property type="project" value="TreeGrafter"/>
</dbReference>
<evidence type="ECO:0000256" key="2">
    <source>
        <dbReference type="ARBA" id="ARBA00010989"/>
    </source>
</evidence>
<dbReference type="InterPro" id="IPR036188">
    <property type="entry name" value="FAD/NAD-bd_sf"/>
</dbReference>
<dbReference type="GO" id="GO:0004657">
    <property type="term" value="F:proline dehydrogenase activity"/>
    <property type="evidence" value="ECO:0007669"/>
    <property type="project" value="TreeGrafter"/>
</dbReference>
<evidence type="ECO:0000259" key="7">
    <source>
        <dbReference type="Pfam" id="PF01266"/>
    </source>
</evidence>
<comment type="similarity">
    <text evidence="2">Belongs to the MSOX/MTOX family.</text>
</comment>
<name>A0A3D8Q8G9_9EURO</name>
<feature type="domain" description="FAD dependent oxidoreductase" evidence="7">
    <location>
        <begin position="2"/>
        <end position="364"/>
    </location>
</feature>
<dbReference type="OrthoDB" id="2219495at2759"/>
<evidence type="ECO:0000256" key="1">
    <source>
        <dbReference type="ARBA" id="ARBA00001974"/>
    </source>
</evidence>
<evidence type="ECO:0000313" key="8">
    <source>
        <dbReference type="EMBL" id="RDW57957.1"/>
    </source>
</evidence>
<keyword evidence="3" id="KW-0285">Flavoprotein</keyword>
<dbReference type="Gene3D" id="3.30.9.10">
    <property type="entry name" value="D-Amino Acid Oxidase, subunit A, domain 2"/>
    <property type="match status" value="1"/>
</dbReference>
<dbReference type="Gene3D" id="3.50.50.60">
    <property type="entry name" value="FAD/NAD(P)-binding domain"/>
    <property type="match status" value="1"/>
</dbReference>
<comment type="caution">
    <text evidence="8">The sequence shown here is derived from an EMBL/GenBank/DDBJ whole genome shotgun (WGS) entry which is preliminary data.</text>
</comment>
<dbReference type="SUPFAM" id="SSF51905">
    <property type="entry name" value="FAD/NAD(P)-binding domain"/>
    <property type="match status" value="1"/>
</dbReference>